<comment type="caution">
    <text evidence="1">The sequence shown here is derived from an EMBL/GenBank/DDBJ whole genome shotgun (WGS) entry which is preliminary data.</text>
</comment>
<reference evidence="1" key="1">
    <citation type="journal article" date="2015" name="Nature">
        <title>Complex archaea that bridge the gap between prokaryotes and eukaryotes.</title>
        <authorList>
            <person name="Spang A."/>
            <person name="Saw J.H."/>
            <person name="Jorgensen S.L."/>
            <person name="Zaremba-Niedzwiedzka K."/>
            <person name="Martijn J."/>
            <person name="Lind A.E."/>
            <person name="van Eijk R."/>
            <person name="Schleper C."/>
            <person name="Guy L."/>
            <person name="Ettema T.J."/>
        </authorList>
    </citation>
    <scope>NUCLEOTIDE SEQUENCE</scope>
</reference>
<evidence type="ECO:0000313" key="1">
    <source>
        <dbReference type="EMBL" id="KKL86795.1"/>
    </source>
</evidence>
<sequence length="547" mass="57979">TDAANKKYVDDNISGPGGVHNFMSAAHGDTTNSTPPARGSLIFGNSTPKWDEKVIGANQTVFVSDGTDPSWGTVDISGGTNLAVDTDHLKLTDDTLSLSDNEKVVAHSRQGSFLEQIDFTVSEAGGTVTGSLEKEGGGDLTQFWSDDYDVLDCTGPVCTVDLTPRVGTDTSPAAAFVYILQSAKTTLVANTSFPANSVEHIRVCSLVLQSAATTGTDGALMVRNWNDPAFGITNPRGGDIASSERVRKEHALHNSGVVLSITGSGTGTVTLDTTAGTVYQFNLQAFPAIDMAGAGDIHLVNLSGSEYSTSVNLVADITTLADSVTALGNNKYFNIVVWGVQNRTGETSHLMCNLPIGQYNTSLAGTTDSSKFAVHTIPSAFRGTGFLIAELTFRLTGGGSTWTLVQNTDLLGQTPTLVPGGGTTTAVSIFPDSNFEVNDNGDDTKAIHFEASGITTGNTRTWTSPDASGILAYTSQTERRSTTGQMLPRRLIMPSTNSDVLGSWVTVCMRMISRMLAMSAPYSSAPSLQYNYSGISTFNKWRPPRWR</sequence>
<organism evidence="1">
    <name type="scientific">marine sediment metagenome</name>
    <dbReference type="NCBI Taxonomy" id="412755"/>
    <lineage>
        <taxon>unclassified sequences</taxon>
        <taxon>metagenomes</taxon>
        <taxon>ecological metagenomes</taxon>
    </lineage>
</organism>
<accession>A0A0F9HYN2</accession>
<protein>
    <submittedName>
        <fullName evidence="1">Uncharacterized protein</fullName>
    </submittedName>
</protein>
<dbReference type="AlphaFoldDB" id="A0A0F9HYN2"/>
<name>A0A0F9HYN2_9ZZZZ</name>
<feature type="non-terminal residue" evidence="1">
    <location>
        <position position="1"/>
    </location>
</feature>
<gene>
    <name evidence="1" type="ORF">LCGC14_1941150</name>
</gene>
<dbReference type="EMBL" id="LAZR01021012">
    <property type="protein sequence ID" value="KKL86795.1"/>
    <property type="molecule type" value="Genomic_DNA"/>
</dbReference>
<proteinExistence type="predicted"/>